<evidence type="ECO:0000313" key="5">
    <source>
        <dbReference type="Proteomes" id="UP001189429"/>
    </source>
</evidence>
<evidence type="ECO:0000256" key="2">
    <source>
        <dbReference type="ARBA" id="ARBA00022837"/>
    </source>
</evidence>
<evidence type="ECO:0000259" key="3">
    <source>
        <dbReference type="PROSITE" id="PS50222"/>
    </source>
</evidence>
<keyword evidence="1" id="KW-0677">Repeat</keyword>
<dbReference type="InterPro" id="IPR002048">
    <property type="entry name" value="EF_hand_dom"/>
</dbReference>
<evidence type="ECO:0000313" key="4">
    <source>
        <dbReference type="EMBL" id="CAK0862888.1"/>
    </source>
</evidence>
<protein>
    <recommendedName>
        <fullName evidence="3">EF-hand domain-containing protein</fullName>
    </recommendedName>
</protein>
<dbReference type="EMBL" id="CAUYUJ010016206">
    <property type="protein sequence ID" value="CAK0862888.1"/>
    <property type="molecule type" value="Genomic_DNA"/>
</dbReference>
<feature type="domain" description="EF-hand" evidence="3">
    <location>
        <begin position="1"/>
        <end position="24"/>
    </location>
</feature>
<dbReference type="PANTHER" id="PTHR23050">
    <property type="entry name" value="CALCIUM BINDING PROTEIN"/>
    <property type="match status" value="1"/>
</dbReference>
<evidence type="ECO:0000256" key="1">
    <source>
        <dbReference type="ARBA" id="ARBA00022737"/>
    </source>
</evidence>
<feature type="domain" description="EF-hand" evidence="3">
    <location>
        <begin position="95"/>
        <end position="129"/>
    </location>
</feature>
<proteinExistence type="predicted"/>
<dbReference type="PROSITE" id="PS50222">
    <property type="entry name" value="EF_HAND_2"/>
    <property type="match status" value="2"/>
</dbReference>
<dbReference type="SUPFAM" id="SSF47473">
    <property type="entry name" value="EF-hand"/>
    <property type="match status" value="1"/>
</dbReference>
<dbReference type="InterPro" id="IPR050145">
    <property type="entry name" value="Centrin_CML-like"/>
</dbReference>
<gene>
    <name evidence="4" type="ORF">PCOR1329_LOCUS51199</name>
</gene>
<dbReference type="InterPro" id="IPR011992">
    <property type="entry name" value="EF-hand-dom_pair"/>
</dbReference>
<dbReference type="Proteomes" id="UP001189429">
    <property type="component" value="Unassembled WGS sequence"/>
</dbReference>
<dbReference type="Gene3D" id="1.10.238.10">
    <property type="entry name" value="EF-hand"/>
    <property type="match status" value="1"/>
</dbReference>
<accession>A0ABN9US77</accession>
<dbReference type="SMART" id="SM00054">
    <property type="entry name" value="EFh"/>
    <property type="match status" value="1"/>
</dbReference>
<keyword evidence="2" id="KW-0106">Calcium</keyword>
<reference evidence="4" key="1">
    <citation type="submission" date="2023-10" db="EMBL/GenBank/DDBJ databases">
        <authorList>
            <person name="Chen Y."/>
            <person name="Shah S."/>
            <person name="Dougan E. K."/>
            <person name="Thang M."/>
            <person name="Chan C."/>
        </authorList>
    </citation>
    <scope>NUCLEOTIDE SEQUENCE [LARGE SCALE GENOMIC DNA]</scope>
</reference>
<name>A0ABN9US77_9DINO</name>
<dbReference type="Pfam" id="PF13499">
    <property type="entry name" value="EF-hand_7"/>
    <property type="match status" value="1"/>
</dbReference>
<comment type="caution">
    <text evidence="4">The sequence shown here is derived from an EMBL/GenBank/DDBJ whole genome shotgun (WGS) entry which is preliminary data.</text>
</comment>
<sequence>MDADSDGVVTADEARAALRSSMEGDSLEQAVERLVGTDGQVSYTAFMAHLLAAKSADENRLLWREFQQLDRDGSGHLRRGDVAQLLERPALAEVLHGRSAAQMMRVMDEDGDGRVVFEEFRKALGQSSR</sequence>
<keyword evidence="5" id="KW-1185">Reference proteome</keyword>
<organism evidence="4 5">
    <name type="scientific">Prorocentrum cordatum</name>
    <dbReference type="NCBI Taxonomy" id="2364126"/>
    <lineage>
        <taxon>Eukaryota</taxon>
        <taxon>Sar</taxon>
        <taxon>Alveolata</taxon>
        <taxon>Dinophyceae</taxon>
        <taxon>Prorocentrales</taxon>
        <taxon>Prorocentraceae</taxon>
        <taxon>Prorocentrum</taxon>
    </lineage>
</organism>